<keyword evidence="2" id="KW-1185">Reference proteome</keyword>
<dbReference type="Proteomes" id="UP000075806">
    <property type="component" value="Unassembled WGS sequence"/>
</dbReference>
<dbReference type="InterPro" id="IPR052928">
    <property type="entry name" value="Desiccation-related_membrane"/>
</dbReference>
<dbReference type="OrthoDB" id="2989636at2"/>
<dbReference type="PANTHER" id="PTHR35792">
    <property type="entry name" value="GENERAL STRESS PROTEIN"/>
    <property type="match status" value="1"/>
</dbReference>
<dbReference type="RefSeq" id="WP_061948205.1">
    <property type="nucleotide sequence ID" value="NZ_LTAO01000012.1"/>
</dbReference>
<dbReference type="Pfam" id="PF12732">
    <property type="entry name" value="YtxH"/>
    <property type="match status" value="1"/>
</dbReference>
<accession>A0A162E609</accession>
<evidence type="ECO:0000313" key="1">
    <source>
        <dbReference type="EMBL" id="KYG31831.1"/>
    </source>
</evidence>
<evidence type="ECO:0008006" key="3">
    <source>
        <dbReference type="Google" id="ProtNLM"/>
    </source>
</evidence>
<dbReference type="InterPro" id="IPR024623">
    <property type="entry name" value="YtxH"/>
</dbReference>
<dbReference type="EMBL" id="LTAO01000012">
    <property type="protein sequence ID" value="KYG31831.1"/>
    <property type="molecule type" value="Genomic_DNA"/>
</dbReference>
<proteinExistence type="predicted"/>
<evidence type="ECO:0000313" key="2">
    <source>
        <dbReference type="Proteomes" id="UP000075806"/>
    </source>
</evidence>
<dbReference type="STRING" id="519424.AZF04_03370"/>
<organism evidence="1 2">
    <name type="scientific">Alkalihalobacillus trypoxylicola</name>
    <dbReference type="NCBI Taxonomy" id="519424"/>
    <lineage>
        <taxon>Bacteria</taxon>
        <taxon>Bacillati</taxon>
        <taxon>Bacillota</taxon>
        <taxon>Bacilli</taxon>
        <taxon>Bacillales</taxon>
        <taxon>Bacillaceae</taxon>
        <taxon>Alkalihalobacillus</taxon>
    </lineage>
</organism>
<protein>
    <recommendedName>
        <fullName evidence="3">Gas vesicle protein</fullName>
    </recommendedName>
</protein>
<comment type="caution">
    <text evidence="1">The sequence shown here is derived from an EMBL/GenBank/DDBJ whole genome shotgun (WGS) entry which is preliminary data.</text>
</comment>
<dbReference type="AlphaFoldDB" id="A0A162E609"/>
<name>A0A162E609_9BACI</name>
<reference evidence="1" key="1">
    <citation type="submission" date="2016-02" db="EMBL/GenBank/DDBJ databases">
        <title>Genome sequence of Bacillus trypoxylicola KCTC 13244(T).</title>
        <authorList>
            <person name="Jeong H."/>
            <person name="Park S.-H."/>
            <person name="Choi S.-K."/>
        </authorList>
    </citation>
    <scope>NUCLEOTIDE SEQUENCE [LARGE SCALE GENOMIC DNA]</scope>
    <source>
        <strain evidence="1">KCTC 13244</strain>
    </source>
</reference>
<sequence length="113" mass="12543">MKFSSYITGFVTGVSISAVASLLLAPKSGQELRHSIKSSANATQRNFIQIKNDGQELIEQLKVTTQIGHQAVKELSNELMDSVEKWKNDVEPSIQSIKRDISDLEKNIDIKGK</sequence>
<dbReference type="PANTHER" id="PTHR35792:SF3">
    <property type="entry name" value="IG HYPOTHETICAL 17707"/>
    <property type="match status" value="1"/>
</dbReference>
<gene>
    <name evidence="1" type="ORF">AZF04_03370</name>
</gene>